<keyword evidence="1" id="KW-1133">Transmembrane helix</keyword>
<keyword evidence="3" id="KW-1185">Reference proteome</keyword>
<comment type="caution">
    <text evidence="2">The sequence shown here is derived from an EMBL/GenBank/DDBJ whole genome shotgun (WGS) entry which is preliminary data.</text>
</comment>
<gene>
    <name evidence="2" type="ORF">SYYSPA8_16785</name>
</gene>
<dbReference type="RefSeq" id="WP_323448017.1">
    <property type="nucleotide sequence ID" value="NZ_BSBI01000006.1"/>
</dbReference>
<protein>
    <submittedName>
        <fullName evidence="2">Uncharacterized protein</fullName>
    </submittedName>
</protein>
<dbReference type="EMBL" id="BSBI01000006">
    <property type="protein sequence ID" value="GLF95976.1"/>
    <property type="molecule type" value="Genomic_DNA"/>
</dbReference>
<dbReference type="Proteomes" id="UP001291653">
    <property type="component" value="Unassembled WGS sequence"/>
</dbReference>
<sequence>MPSRLASEKISGSVMALTAGLVADMSATALFLASPGVRNWLKEEYALISLTTILLFATVVVVANIAFSARGKIHELQAEIESLTSRLTTPSEHDTEMFRAINEKASPQSPFVTWFRECFIATRIPAGPFQSLEKMIDFFDREPRGFIDNDVDDSYRALIGAGSDLINKISDHMWYEGRENSRLEIPREWELNDPQRFEGAMNEIREAREAFIASYDAFFMTAQTKGLSSVISASVQ</sequence>
<accession>A0ABQ5P198</accession>
<evidence type="ECO:0000256" key="1">
    <source>
        <dbReference type="SAM" id="Phobius"/>
    </source>
</evidence>
<keyword evidence="1" id="KW-0812">Transmembrane</keyword>
<reference evidence="2 3" key="1">
    <citation type="submission" date="2022-10" db="EMBL/GenBank/DDBJ databases">
        <title>Draft genome sequence of Streptomyces sp. YSPA8.</title>
        <authorList>
            <person name="Moriuchi R."/>
            <person name="Dohra H."/>
            <person name="Yamamura H."/>
            <person name="Kodani S."/>
        </authorList>
    </citation>
    <scope>NUCLEOTIDE SEQUENCE [LARGE SCALE GENOMIC DNA]</scope>
    <source>
        <strain evidence="2 3">YSPA8</strain>
    </source>
</reference>
<organism evidence="2 3">
    <name type="scientific">Streptomyces yaizuensis</name>
    <dbReference type="NCBI Taxonomy" id="2989713"/>
    <lineage>
        <taxon>Bacteria</taxon>
        <taxon>Bacillati</taxon>
        <taxon>Actinomycetota</taxon>
        <taxon>Actinomycetes</taxon>
        <taxon>Kitasatosporales</taxon>
        <taxon>Streptomycetaceae</taxon>
        <taxon>Streptomyces</taxon>
    </lineage>
</organism>
<keyword evidence="1" id="KW-0472">Membrane</keyword>
<proteinExistence type="predicted"/>
<feature type="transmembrane region" description="Helical" evidence="1">
    <location>
        <begin position="45"/>
        <end position="67"/>
    </location>
</feature>
<evidence type="ECO:0000313" key="2">
    <source>
        <dbReference type="EMBL" id="GLF95976.1"/>
    </source>
</evidence>
<feature type="transmembrane region" description="Helical" evidence="1">
    <location>
        <begin position="12"/>
        <end position="33"/>
    </location>
</feature>
<evidence type="ECO:0000313" key="3">
    <source>
        <dbReference type="Proteomes" id="UP001291653"/>
    </source>
</evidence>
<name>A0ABQ5P198_9ACTN</name>